<protein>
    <recommendedName>
        <fullName evidence="4">Prepilin-type N-terminal cleavage/methylation domain-containing protein</fullName>
    </recommendedName>
</protein>
<gene>
    <name evidence="2" type="ORF">A3A63_02165</name>
</gene>
<keyword evidence="1" id="KW-0472">Membrane</keyword>
<keyword evidence="1" id="KW-1133">Transmembrane helix</keyword>
<proteinExistence type="predicted"/>
<accession>A0A1F6B0V7</accession>
<dbReference type="EMBL" id="MFJX01000032">
    <property type="protein sequence ID" value="OGG30546.1"/>
    <property type="molecule type" value="Genomic_DNA"/>
</dbReference>
<feature type="transmembrane region" description="Helical" evidence="1">
    <location>
        <begin position="12"/>
        <end position="33"/>
    </location>
</feature>
<evidence type="ECO:0000313" key="2">
    <source>
        <dbReference type="EMBL" id="OGG30546.1"/>
    </source>
</evidence>
<dbReference type="Proteomes" id="UP000176450">
    <property type="component" value="Unassembled WGS sequence"/>
</dbReference>
<keyword evidence="1" id="KW-0812">Transmembrane</keyword>
<name>A0A1F6B0V7_9BACT</name>
<reference evidence="2 3" key="1">
    <citation type="journal article" date="2016" name="Nat. Commun.">
        <title>Thousands of microbial genomes shed light on interconnected biogeochemical processes in an aquifer system.</title>
        <authorList>
            <person name="Anantharaman K."/>
            <person name="Brown C.T."/>
            <person name="Hug L.A."/>
            <person name="Sharon I."/>
            <person name="Castelle C.J."/>
            <person name="Probst A.J."/>
            <person name="Thomas B.C."/>
            <person name="Singh A."/>
            <person name="Wilkins M.J."/>
            <person name="Karaoz U."/>
            <person name="Brodie E.L."/>
            <person name="Williams K.H."/>
            <person name="Hubbard S.S."/>
            <person name="Banfield J.F."/>
        </authorList>
    </citation>
    <scope>NUCLEOTIDE SEQUENCE [LARGE SCALE GENOMIC DNA]</scope>
</reference>
<evidence type="ECO:0000256" key="1">
    <source>
        <dbReference type="SAM" id="Phobius"/>
    </source>
</evidence>
<organism evidence="2 3">
    <name type="scientific">Candidatus Gottesmanbacteria bacterium RIFCSPLOWO2_01_FULL_46_9</name>
    <dbReference type="NCBI Taxonomy" id="1798394"/>
    <lineage>
        <taxon>Bacteria</taxon>
        <taxon>Candidatus Gottesmaniibacteriota</taxon>
    </lineage>
</organism>
<evidence type="ECO:0000313" key="3">
    <source>
        <dbReference type="Proteomes" id="UP000176450"/>
    </source>
</evidence>
<evidence type="ECO:0008006" key="4">
    <source>
        <dbReference type="Google" id="ProtNLM"/>
    </source>
</evidence>
<comment type="caution">
    <text evidence="2">The sequence shown here is derived from an EMBL/GenBank/DDBJ whole genome shotgun (WGS) entry which is preliminary data.</text>
</comment>
<dbReference type="AlphaFoldDB" id="A0A1F6B0V7"/>
<sequence length="168" mass="18145">MKKLCGPRAGLRGFTIIELLVYSGILVVFLYVLTDIFTSVLDMQLSSQTASAVVQDSRYILSRFTYDIGRANDIIVPASLGDQSSSLTIQIGPSNYTYAAVAGDLTLTDALTNAALNSYGTKVSNVSFRRYGNVNGKHSVRIAFTLTSTTQRANGAEVQDFQTTIGLQ</sequence>